<dbReference type="PANTHER" id="PTHR13271">
    <property type="entry name" value="UNCHARACTERIZED PUTATIVE METHYLTRANSFERASE"/>
    <property type="match status" value="1"/>
</dbReference>
<keyword evidence="2" id="KW-0808">Transferase</keyword>
<keyword evidence="3" id="KW-0949">S-adenosyl-L-methionine</keyword>
<dbReference type="InterPro" id="IPR015353">
    <property type="entry name" value="Rubisco_LSMT_subst-bd"/>
</dbReference>
<dbReference type="InterPro" id="IPR046341">
    <property type="entry name" value="SET_dom_sf"/>
</dbReference>
<dbReference type="Gene3D" id="3.90.1410.10">
    <property type="entry name" value="set domain protein methyltransferase, domain 1"/>
    <property type="match status" value="1"/>
</dbReference>
<dbReference type="InterPro" id="IPR050600">
    <property type="entry name" value="SETD3_SETD6_MTase"/>
</dbReference>
<organism evidence="5 6">
    <name type="scientific">Rhynchospora breviuscula</name>
    <dbReference type="NCBI Taxonomy" id="2022672"/>
    <lineage>
        <taxon>Eukaryota</taxon>
        <taxon>Viridiplantae</taxon>
        <taxon>Streptophyta</taxon>
        <taxon>Embryophyta</taxon>
        <taxon>Tracheophyta</taxon>
        <taxon>Spermatophyta</taxon>
        <taxon>Magnoliopsida</taxon>
        <taxon>Liliopsida</taxon>
        <taxon>Poales</taxon>
        <taxon>Cyperaceae</taxon>
        <taxon>Cyperoideae</taxon>
        <taxon>Rhynchosporeae</taxon>
        <taxon>Rhynchospora</taxon>
    </lineage>
</organism>
<feature type="domain" description="SET" evidence="4">
    <location>
        <begin position="61"/>
        <end position="274"/>
    </location>
</feature>
<dbReference type="InterPro" id="IPR036464">
    <property type="entry name" value="Rubisco_LSMT_subst-bd_sf"/>
</dbReference>
<keyword evidence="1" id="KW-0489">Methyltransferase</keyword>
<keyword evidence="6" id="KW-1185">Reference proteome</keyword>
<evidence type="ECO:0000313" key="6">
    <source>
        <dbReference type="Proteomes" id="UP001151287"/>
    </source>
</evidence>
<evidence type="ECO:0000259" key="4">
    <source>
        <dbReference type="PROSITE" id="PS50280"/>
    </source>
</evidence>
<dbReference type="GO" id="GO:0016279">
    <property type="term" value="F:protein-lysine N-methyltransferase activity"/>
    <property type="evidence" value="ECO:0007669"/>
    <property type="project" value="TreeGrafter"/>
</dbReference>
<proteinExistence type="predicted"/>
<evidence type="ECO:0000256" key="1">
    <source>
        <dbReference type="ARBA" id="ARBA00022603"/>
    </source>
</evidence>
<dbReference type="PANTHER" id="PTHR13271:SF134">
    <property type="entry name" value="OS01G0976450 PROTEIN"/>
    <property type="match status" value="1"/>
</dbReference>
<dbReference type="Gene3D" id="3.90.1420.10">
    <property type="entry name" value="Rubisco LSMT, substrate-binding domain"/>
    <property type="match status" value="1"/>
</dbReference>
<comment type="caution">
    <text evidence="5">The sequence shown here is derived from an EMBL/GenBank/DDBJ whole genome shotgun (WGS) entry which is preliminary data.</text>
</comment>
<dbReference type="Proteomes" id="UP001151287">
    <property type="component" value="Unassembled WGS sequence"/>
</dbReference>
<name>A0A9Q0CAK0_9POAL</name>
<dbReference type="GO" id="GO:0032259">
    <property type="term" value="P:methylation"/>
    <property type="evidence" value="ECO:0007669"/>
    <property type="project" value="UniProtKB-KW"/>
</dbReference>
<protein>
    <recommendedName>
        <fullName evidence="4">SET domain-containing protein</fullName>
    </recommendedName>
</protein>
<dbReference type="EMBL" id="JAMQYH010000004">
    <property type="protein sequence ID" value="KAJ1690317.1"/>
    <property type="molecule type" value="Genomic_DNA"/>
</dbReference>
<gene>
    <name evidence="5" type="ORF">LUZ63_014472</name>
</gene>
<dbReference type="PROSITE" id="PS50280">
    <property type="entry name" value="SET"/>
    <property type="match status" value="1"/>
</dbReference>
<reference evidence="5" key="1">
    <citation type="journal article" date="2022" name="Cell">
        <title>Repeat-based holocentromeres influence genome architecture and karyotype evolution.</title>
        <authorList>
            <person name="Hofstatter P.G."/>
            <person name="Thangavel G."/>
            <person name="Lux T."/>
            <person name="Neumann P."/>
            <person name="Vondrak T."/>
            <person name="Novak P."/>
            <person name="Zhang M."/>
            <person name="Costa L."/>
            <person name="Castellani M."/>
            <person name="Scott A."/>
            <person name="Toegelov H."/>
            <person name="Fuchs J."/>
            <person name="Mata-Sucre Y."/>
            <person name="Dias Y."/>
            <person name="Vanzela A.L.L."/>
            <person name="Huettel B."/>
            <person name="Almeida C.C.S."/>
            <person name="Simkova H."/>
            <person name="Souza G."/>
            <person name="Pedrosa-Harand A."/>
            <person name="Macas J."/>
            <person name="Mayer K.F.X."/>
            <person name="Houben A."/>
            <person name="Marques A."/>
        </authorList>
    </citation>
    <scope>NUCLEOTIDE SEQUENCE</scope>
    <source>
        <strain evidence="5">RhyBre1mFocal</strain>
    </source>
</reference>
<dbReference type="OrthoDB" id="651099at2759"/>
<evidence type="ECO:0000256" key="2">
    <source>
        <dbReference type="ARBA" id="ARBA00022679"/>
    </source>
</evidence>
<dbReference type="AlphaFoldDB" id="A0A9Q0CAK0"/>
<dbReference type="Pfam" id="PF09273">
    <property type="entry name" value="Rubis-subs-bind"/>
    <property type="match status" value="1"/>
</dbReference>
<sequence length="469" mass="52731">MGVVLVLRGAAPLRTHLRPLYLSSRLRCSLASFPSPTSTQSKEVCNFKENDDFLQWLQQKSGTEISSVLSVGSSVFGRSLFALKPIEAGDCILKIPFSAHISVDNLPLEMMPLIPNEIDSQSLVAVALLAEQNLGQKSDWAPYVNCLPGLGEMHSSIFWSKEELEMIRPSFVYRETIEWRKQFEKDFLALKTAMENFPDLFGNVQLENFLHARALVSSRAWEIIKGVAMIPFADFLNHDGSSNSVLAINVKEQRDEVVADRSYAVGDEVFIRYGKFSNATLLLDFGFTLPVNCYDQVRILMDVTSDDPLYTQKCQLLHEHSLPTKLNSNTLKKKERSYLIKQVRTSKGKVKGIPLALRAFARVLSATSVIELEEMTKEAAQSDGRLARSPLKNRQREMQAHLILFQHLDRKIQGHLAALKGLQNMNIPDSSEAFSTRRKMAKDLLSGELRVLHSAHSWLAAYCKDISST</sequence>
<dbReference type="Pfam" id="PF00856">
    <property type="entry name" value="SET"/>
    <property type="match status" value="1"/>
</dbReference>
<evidence type="ECO:0000256" key="3">
    <source>
        <dbReference type="ARBA" id="ARBA00022691"/>
    </source>
</evidence>
<accession>A0A9Q0CAK0</accession>
<dbReference type="SUPFAM" id="SSF82199">
    <property type="entry name" value="SET domain"/>
    <property type="match status" value="1"/>
</dbReference>
<dbReference type="InterPro" id="IPR001214">
    <property type="entry name" value="SET_dom"/>
</dbReference>
<evidence type="ECO:0000313" key="5">
    <source>
        <dbReference type="EMBL" id="KAJ1690317.1"/>
    </source>
</evidence>